<dbReference type="Pfam" id="PF25994">
    <property type="entry name" value="HH_AprE"/>
    <property type="match status" value="1"/>
</dbReference>
<feature type="coiled-coil region" evidence="9">
    <location>
        <begin position="182"/>
        <end position="223"/>
    </location>
</feature>
<evidence type="ECO:0000313" key="15">
    <source>
        <dbReference type="Proteomes" id="UP000011932"/>
    </source>
</evidence>
<dbReference type="NCBIfam" id="TIGR01843">
    <property type="entry name" value="type_I_hlyD"/>
    <property type="match status" value="1"/>
</dbReference>
<dbReference type="InterPro" id="IPR050739">
    <property type="entry name" value="MFP"/>
</dbReference>
<dbReference type="GO" id="GO:0009306">
    <property type="term" value="P:protein secretion"/>
    <property type="evidence" value="ECO:0007669"/>
    <property type="project" value="InterPro"/>
</dbReference>
<dbReference type="InterPro" id="IPR006144">
    <property type="entry name" value="Secretion_HlyD_CS"/>
</dbReference>
<feature type="domain" description="AprE-like long alpha-helical hairpin" evidence="12">
    <location>
        <begin position="134"/>
        <end position="318"/>
    </location>
</feature>
<dbReference type="OrthoDB" id="9810980at2"/>
<dbReference type="GO" id="GO:0005886">
    <property type="term" value="C:plasma membrane"/>
    <property type="evidence" value="ECO:0007669"/>
    <property type="project" value="UniProtKB-SubCell"/>
</dbReference>
<dbReference type="PANTHER" id="PTHR30386">
    <property type="entry name" value="MEMBRANE FUSION SUBUNIT OF EMRAB-TOLC MULTIDRUG EFFLUX PUMP"/>
    <property type="match status" value="1"/>
</dbReference>
<evidence type="ECO:0000256" key="3">
    <source>
        <dbReference type="ARBA" id="ARBA00022448"/>
    </source>
</evidence>
<keyword evidence="5" id="KW-0997">Cell inner membrane</keyword>
<evidence type="ECO:0000256" key="11">
    <source>
        <dbReference type="SAM" id="Phobius"/>
    </source>
</evidence>
<feature type="domain" description="AprE-like beta-barrel" evidence="13">
    <location>
        <begin position="360"/>
        <end position="449"/>
    </location>
</feature>
<dbReference type="EMBL" id="CP003538">
    <property type="protein sequence ID" value="AGH96942.1"/>
    <property type="molecule type" value="Genomic_DNA"/>
</dbReference>
<dbReference type="PANTHER" id="PTHR30386:SF26">
    <property type="entry name" value="TRANSPORT PROTEIN COMB"/>
    <property type="match status" value="1"/>
</dbReference>
<dbReference type="STRING" id="349215.A11S_105"/>
<keyword evidence="8 11" id="KW-0472">Membrane</keyword>
<name>M4VC16_9BACT</name>
<dbReference type="Gene3D" id="2.40.50.100">
    <property type="match status" value="1"/>
</dbReference>
<dbReference type="Pfam" id="PF26002">
    <property type="entry name" value="Beta-barrel_AprE"/>
    <property type="match status" value="1"/>
</dbReference>
<dbReference type="SUPFAM" id="SSF51230">
    <property type="entry name" value="Single hybrid motif"/>
    <property type="match status" value="1"/>
</dbReference>
<dbReference type="PATRIC" id="fig|349215.9.peg.106"/>
<evidence type="ECO:0000256" key="6">
    <source>
        <dbReference type="ARBA" id="ARBA00022692"/>
    </source>
</evidence>
<evidence type="ECO:0000256" key="9">
    <source>
        <dbReference type="SAM" id="Coils"/>
    </source>
</evidence>
<keyword evidence="9" id="KW-0175">Coiled coil</keyword>
<protein>
    <submittedName>
        <fullName evidence="14">HlyD family secretion protein</fullName>
    </submittedName>
</protein>
<dbReference type="InterPro" id="IPR011053">
    <property type="entry name" value="Single_hybrid_motif"/>
</dbReference>
<evidence type="ECO:0000259" key="13">
    <source>
        <dbReference type="Pfam" id="PF26002"/>
    </source>
</evidence>
<dbReference type="KEGG" id="man:A11S_105"/>
<dbReference type="InterPro" id="IPR058781">
    <property type="entry name" value="HH_AprE-like"/>
</dbReference>
<sequence length="472" mass="52091">MNTPVKKQNAEKKPAEDTINSSAGWAKAQQDWAKQNFEKMQAHADRYFTTDEELPLSRHLILVFSVLFFVVFVLWASFAPIDEVTRGQGKVIPSGEVQIVQSLDGGIVDEFMVREGDDVTAGQVIMRLRDVDASSDLGVNQAKYLGLLATIARLRAEAEGKATPEFPESVMKGAPQSVTEQLEAFRANTQSLNAQLAVYEQQLAQREQEVRELNTRAADLREVIRLSRSERDMIAPLVERGSAPKIELIQLERGLKEKQSELNSALSALPRAQSAVAEAKAKIDEVTDTVRAQAQTELSAKQIEMNAISQTLGSLEDRKTRTEIRSPVNGTVKDLKINTVGGVVKPGDPILEIVPKDDQLLVEAQIRPSDIAFLYPGQVAVVKITAYDFSIYGGLKGELVDISADSITNEKGESFYRVKVRTNENSLKRKGEVLPIIPGMVASVDIMTGKKTVMEYILKPLIKTVDGAMRER</sequence>
<evidence type="ECO:0000313" key="14">
    <source>
        <dbReference type="EMBL" id="AGH96942.1"/>
    </source>
</evidence>
<evidence type="ECO:0000256" key="2">
    <source>
        <dbReference type="ARBA" id="ARBA00009477"/>
    </source>
</evidence>
<feature type="transmembrane region" description="Helical" evidence="11">
    <location>
        <begin position="60"/>
        <end position="78"/>
    </location>
</feature>
<accession>M4VC16</accession>
<reference evidence="14 15" key="1">
    <citation type="journal article" date="2013" name="ISME J.">
        <title>By their genes ye shall know them: genomic signatures of predatory bacteria.</title>
        <authorList>
            <person name="Pasternak Z."/>
            <person name="Pietrokovski S."/>
            <person name="Rotem O."/>
            <person name="Gophna U."/>
            <person name="Lurie-Weinberger M.N."/>
            <person name="Jurkevitch E."/>
        </authorList>
    </citation>
    <scope>NUCLEOTIDE SEQUENCE [LARGE SCALE GENOMIC DNA]</scope>
    <source>
        <strain evidence="14">EPB</strain>
    </source>
</reference>
<dbReference type="RefSeq" id="WP_015466507.1">
    <property type="nucleotide sequence ID" value="NC_020812.1"/>
</dbReference>
<evidence type="ECO:0000256" key="7">
    <source>
        <dbReference type="ARBA" id="ARBA00022989"/>
    </source>
</evidence>
<dbReference type="Proteomes" id="UP000011932">
    <property type="component" value="Chromosome"/>
</dbReference>
<evidence type="ECO:0000259" key="12">
    <source>
        <dbReference type="Pfam" id="PF25994"/>
    </source>
</evidence>
<evidence type="ECO:0000256" key="4">
    <source>
        <dbReference type="ARBA" id="ARBA00022475"/>
    </source>
</evidence>
<evidence type="ECO:0000256" key="8">
    <source>
        <dbReference type="ARBA" id="ARBA00023136"/>
    </source>
</evidence>
<feature type="coiled-coil region" evidence="9">
    <location>
        <begin position="248"/>
        <end position="289"/>
    </location>
</feature>
<evidence type="ECO:0000256" key="5">
    <source>
        <dbReference type="ARBA" id="ARBA00022519"/>
    </source>
</evidence>
<dbReference type="HOGENOM" id="CLU_023976_8_0_5"/>
<keyword evidence="6 11" id="KW-0812">Transmembrane</keyword>
<dbReference type="InterPro" id="IPR010129">
    <property type="entry name" value="T1SS_HlyD"/>
</dbReference>
<evidence type="ECO:0000256" key="1">
    <source>
        <dbReference type="ARBA" id="ARBA00004377"/>
    </source>
</evidence>
<keyword evidence="3" id="KW-0813">Transport</keyword>
<dbReference type="Gene3D" id="2.40.30.170">
    <property type="match status" value="1"/>
</dbReference>
<keyword evidence="7 11" id="KW-1133">Transmembrane helix</keyword>
<organism evidence="14 15">
    <name type="scientific">Micavibrio aeruginosavorus EPB</name>
    <dbReference type="NCBI Taxonomy" id="349215"/>
    <lineage>
        <taxon>Bacteria</taxon>
        <taxon>Pseudomonadati</taxon>
        <taxon>Bdellovibrionota</taxon>
        <taxon>Bdellovibrionia</taxon>
        <taxon>Bdellovibrionales</taxon>
        <taxon>Pseudobdellovibrionaceae</taxon>
        <taxon>Micavibrio</taxon>
    </lineage>
</organism>
<dbReference type="AlphaFoldDB" id="M4VC16"/>
<evidence type="ECO:0000256" key="10">
    <source>
        <dbReference type="SAM" id="MobiDB-lite"/>
    </source>
</evidence>
<comment type="similarity">
    <text evidence="2">Belongs to the membrane fusion protein (MFP) (TC 8.A.1) family.</text>
</comment>
<dbReference type="InterPro" id="IPR058982">
    <property type="entry name" value="Beta-barrel_AprE"/>
</dbReference>
<dbReference type="PRINTS" id="PR01490">
    <property type="entry name" value="RTXTOXIND"/>
</dbReference>
<proteinExistence type="inferred from homology"/>
<dbReference type="PROSITE" id="PS00543">
    <property type="entry name" value="HLYD_FAMILY"/>
    <property type="match status" value="1"/>
</dbReference>
<gene>
    <name evidence="14" type="ORF">A11S_105</name>
</gene>
<comment type="subcellular location">
    <subcellularLocation>
        <location evidence="1">Cell inner membrane</location>
        <topology evidence="1">Single-pass membrane protein</topology>
    </subcellularLocation>
</comment>
<feature type="region of interest" description="Disordered" evidence="10">
    <location>
        <begin position="1"/>
        <end position="23"/>
    </location>
</feature>
<keyword evidence="4" id="KW-1003">Cell membrane</keyword>